<organism evidence="1 2">
    <name type="scientific">Pseudomonas fluorescens</name>
    <dbReference type="NCBI Taxonomy" id="294"/>
    <lineage>
        <taxon>Bacteria</taxon>
        <taxon>Pseudomonadati</taxon>
        <taxon>Pseudomonadota</taxon>
        <taxon>Gammaproteobacteria</taxon>
        <taxon>Pseudomonadales</taxon>
        <taxon>Pseudomonadaceae</taxon>
        <taxon>Pseudomonas</taxon>
    </lineage>
</organism>
<protein>
    <submittedName>
        <fullName evidence="1">Uncharacterized protein</fullName>
    </submittedName>
</protein>
<dbReference type="Proteomes" id="UP000061348">
    <property type="component" value="Unassembled WGS sequence"/>
</dbReference>
<name>A0A109LE75_PSEFL</name>
<comment type="caution">
    <text evidence="1">The sequence shown here is derived from an EMBL/GenBank/DDBJ whole genome shotgun (WGS) entry which is preliminary data.</text>
</comment>
<sequence>MFFAHVQCGDGRAHVLGEELQDIASQHVQGQLAKHLLGQLGLAIAQPGGLFQAPCNLLL</sequence>
<accession>A0A109LE75</accession>
<dbReference type="EMBL" id="LCYA01000103">
    <property type="protein sequence ID" value="KWV86192.1"/>
    <property type="molecule type" value="Genomic_DNA"/>
</dbReference>
<proteinExistence type="predicted"/>
<dbReference type="AlphaFoldDB" id="A0A109LE75"/>
<evidence type="ECO:0000313" key="2">
    <source>
        <dbReference type="Proteomes" id="UP000061348"/>
    </source>
</evidence>
<gene>
    <name evidence="1" type="ORF">PFLmoz3_04164</name>
</gene>
<reference evidence="1 2" key="1">
    <citation type="submission" date="2015-05" db="EMBL/GenBank/DDBJ databases">
        <title>A genomic and transcriptomic approach to investigate the blue pigment phenotype in Pseudomonas fluorescens.</title>
        <authorList>
            <person name="Andreani N.A."/>
            <person name="Cardazzo B."/>
        </authorList>
    </citation>
    <scope>NUCLEOTIDE SEQUENCE [LARGE SCALE GENOMIC DNA]</scope>
    <source>
        <strain evidence="1 2">Ps_22</strain>
    </source>
</reference>
<evidence type="ECO:0000313" key="1">
    <source>
        <dbReference type="EMBL" id="KWV86192.1"/>
    </source>
</evidence>